<feature type="region of interest" description="Disordered" evidence="1">
    <location>
        <begin position="149"/>
        <end position="185"/>
    </location>
</feature>
<dbReference type="Proteomes" id="UP000799779">
    <property type="component" value="Unassembled WGS sequence"/>
</dbReference>
<dbReference type="AlphaFoldDB" id="A0A6A5X500"/>
<dbReference type="OrthoDB" id="5364171at2759"/>
<feature type="region of interest" description="Disordered" evidence="1">
    <location>
        <begin position="370"/>
        <end position="403"/>
    </location>
</feature>
<feature type="compositionally biased region" description="Polar residues" evidence="1">
    <location>
        <begin position="371"/>
        <end position="382"/>
    </location>
</feature>
<feature type="compositionally biased region" description="Low complexity" evidence="1">
    <location>
        <begin position="155"/>
        <end position="168"/>
    </location>
</feature>
<evidence type="ECO:0000256" key="1">
    <source>
        <dbReference type="SAM" id="MobiDB-lite"/>
    </source>
</evidence>
<accession>A0A6A5X500</accession>
<gene>
    <name evidence="2" type="ORF">P154DRAFT_568835</name>
</gene>
<dbReference type="EMBL" id="ML977556">
    <property type="protein sequence ID" value="KAF2008012.1"/>
    <property type="molecule type" value="Genomic_DNA"/>
</dbReference>
<protein>
    <submittedName>
        <fullName evidence="2">Uncharacterized protein</fullName>
    </submittedName>
</protein>
<proteinExistence type="predicted"/>
<keyword evidence="3" id="KW-1185">Reference proteome</keyword>
<feature type="compositionally biased region" description="Low complexity" evidence="1">
    <location>
        <begin position="329"/>
        <end position="338"/>
    </location>
</feature>
<evidence type="ECO:0000313" key="2">
    <source>
        <dbReference type="EMBL" id="KAF2008012.1"/>
    </source>
</evidence>
<feature type="region of interest" description="Disordered" evidence="1">
    <location>
        <begin position="310"/>
        <end position="355"/>
    </location>
</feature>
<organism evidence="2 3">
    <name type="scientific">Amniculicola lignicola CBS 123094</name>
    <dbReference type="NCBI Taxonomy" id="1392246"/>
    <lineage>
        <taxon>Eukaryota</taxon>
        <taxon>Fungi</taxon>
        <taxon>Dikarya</taxon>
        <taxon>Ascomycota</taxon>
        <taxon>Pezizomycotina</taxon>
        <taxon>Dothideomycetes</taxon>
        <taxon>Pleosporomycetidae</taxon>
        <taxon>Pleosporales</taxon>
        <taxon>Amniculicolaceae</taxon>
        <taxon>Amniculicola</taxon>
    </lineage>
</organism>
<evidence type="ECO:0000313" key="3">
    <source>
        <dbReference type="Proteomes" id="UP000799779"/>
    </source>
</evidence>
<sequence>MSRPKSMTDFAQLLEVSKPTFPRKKPSVSLAAGLIMATESPRQHPSSPQLMHGKSEGTRDNLFYAYAQKDDYAHSPPYILTFASAAVANQWWALVQREYSESTREGAQLFILKGEDMQQQIQDNPRFYDLRNKWFYTASDGTGAVIPLQDYSGNPISSTPAPSRPTSRQASSATIPEESAEDKKEDKFDMAALAETLSQMNAMISENSAQIRALSVAQSEGLQRMQEINESNSTQIKALTDGQERLQSMLAQNASHYIALANNSFGTQDHVKSILETNAQQISALADGQQKLASTCTSMMKSMQDLGDTISHSHSLLDSGPQFPPPPRSESGPSEFGSIAFSQIGNRISPPPRKLNRRVKGVWYEYDTPAGSATSVASSKPNSIAARGQTPPATPKSTKSARS</sequence>
<reference evidence="2" key="1">
    <citation type="journal article" date="2020" name="Stud. Mycol.">
        <title>101 Dothideomycetes genomes: a test case for predicting lifestyles and emergence of pathogens.</title>
        <authorList>
            <person name="Haridas S."/>
            <person name="Albert R."/>
            <person name="Binder M."/>
            <person name="Bloem J."/>
            <person name="Labutti K."/>
            <person name="Salamov A."/>
            <person name="Andreopoulos B."/>
            <person name="Baker S."/>
            <person name="Barry K."/>
            <person name="Bills G."/>
            <person name="Bluhm B."/>
            <person name="Cannon C."/>
            <person name="Castanera R."/>
            <person name="Culley D."/>
            <person name="Daum C."/>
            <person name="Ezra D."/>
            <person name="Gonzalez J."/>
            <person name="Henrissat B."/>
            <person name="Kuo A."/>
            <person name="Liang C."/>
            <person name="Lipzen A."/>
            <person name="Lutzoni F."/>
            <person name="Magnuson J."/>
            <person name="Mondo S."/>
            <person name="Nolan M."/>
            <person name="Ohm R."/>
            <person name="Pangilinan J."/>
            <person name="Park H.-J."/>
            <person name="Ramirez L."/>
            <person name="Alfaro M."/>
            <person name="Sun H."/>
            <person name="Tritt A."/>
            <person name="Yoshinaga Y."/>
            <person name="Zwiers L.-H."/>
            <person name="Turgeon B."/>
            <person name="Goodwin S."/>
            <person name="Spatafora J."/>
            <person name="Crous P."/>
            <person name="Grigoriev I."/>
        </authorList>
    </citation>
    <scope>NUCLEOTIDE SEQUENCE</scope>
    <source>
        <strain evidence="2">CBS 123094</strain>
    </source>
</reference>
<name>A0A6A5X500_9PLEO</name>